<dbReference type="KEGG" id="pfuw:KF707C_7880"/>
<dbReference type="CDD" id="cd00130">
    <property type="entry name" value="PAS"/>
    <property type="match status" value="1"/>
</dbReference>
<dbReference type="Proteomes" id="UP000218554">
    <property type="component" value="Chromosome"/>
</dbReference>
<feature type="domain" description="PAS" evidence="2">
    <location>
        <begin position="9"/>
        <end position="79"/>
    </location>
</feature>
<evidence type="ECO:0000313" key="3">
    <source>
        <dbReference type="EMBL" id="BAU72476.1"/>
    </source>
</evidence>
<dbReference type="Gene3D" id="3.30.450.20">
    <property type="entry name" value="PAS domain"/>
    <property type="match status" value="1"/>
</dbReference>
<evidence type="ECO:0000313" key="4">
    <source>
        <dbReference type="Proteomes" id="UP000218554"/>
    </source>
</evidence>
<keyword evidence="1" id="KW-0418">Kinase</keyword>
<dbReference type="SMART" id="SM00091">
    <property type="entry name" value="PAS"/>
    <property type="match status" value="1"/>
</dbReference>
<reference evidence="4" key="1">
    <citation type="submission" date="2015-05" db="EMBL/GenBank/DDBJ databases">
        <title>Draft genome sequencing of a biphenyl-degrading bacterium, Pseudomonas balearica KF707 (=NBRC110670).</title>
        <authorList>
            <person name="Kimura N."/>
            <person name="Hirose J."/>
            <person name="Watanabe T."/>
            <person name="Suenaga H."/>
            <person name="Fujihara H."/>
            <person name="Noguchi M."/>
            <person name="Hashimoto M."/>
            <person name="Shimodaira J."/>
            <person name="Tsuchikane K."/>
            <person name="Hosoyama A."/>
            <person name="Yamazoe A."/>
            <person name="Fujita N."/>
            <person name="Furukawa K."/>
        </authorList>
    </citation>
    <scope>NUCLEOTIDE SEQUENCE [LARGE SCALE GENOMIC DNA]</scope>
    <source>
        <strain evidence="4">DSM 10086 / NBRC 110670 / KF707</strain>
    </source>
</reference>
<keyword evidence="1" id="KW-0808">Transferase</keyword>
<dbReference type="GO" id="GO:0016301">
    <property type="term" value="F:kinase activity"/>
    <property type="evidence" value="ECO:0007669"/>
    <property type="project" value="UniProtKB-KW"/>
</dbReference>
<keyword evidence="4" id="KW-1185">Reference proteome</keyword>
<dbReference type="InterPro" id="IPR013656">
    <property type="entry name" value="PAS_4"/>
</dbReference>
<dbReference type="NCBIfam" id="TIGR00229">
    <property type="entry name" value="sensory_box"/>
    <property type="match status" value="1"/>
</dbReference>
<dbReference type="AlphaFoldDB" id="A0AAD1FDV0"/>
<reference evidence="3 4" key="2">
    <citation type="journal article" date="2017" name="Int. J. Syst. Evol. Microbiol.">
        <title>Pseudomonas furukawaii sp. nov., a polychlorinated biphenyl-degrading bacterium isolated from biphenyl-contaminated soil in Japan.</title>
        <authorList>
            <person name="Kimura N."/>
            <person name="Watanabe T."/>
            <person name="Suenaga H."/>
            <person name="Fujihara H."/>
            <person name="Futagami T."/>
            <person name="Goto M."/>
            <person name="Hanada S."/>
            <person name="Hirose J."/>
        </authorList>
    </citation>
    <scope>NUCLEOTIDE SEQUENCE [LARGE SCALE GENOMIC DNA]</scope>
    <source>
        <strain evidence="4">DSM 10086 / NBRC 110670 / KF707</strain>
    </source>
</reference>
<evidence type="ECO:0000256" key="1">
    <source>
        <dbReference type="ARBA" id="ARBA00022777"/>
    </source>
</evidence>
<proteinExistence type="predicted"/>
<dbReference type="InterPro" id="IPR035965">
    <property type="entry name" value="PAS-like_dom_sf"/>
</dbReference>
<sequence>MPAQIDLKELHWLLDIVQCLDVGVVVLDRQCRIEVWNSFMENHSGLGPDQVHGRELFEVFPEIDRGWFRRKLDIALQLGTRAFSLWEQRPYLMRFENYRPITGEEDFMYQNITLLPLAAASGEAERVCLLVEDMTEVARLKRQLAEAGRVPPAP</sequence>
<gene>
    <name evidence="3" type="ORF">KF707C_7880</name>
</gene>
<evidence type="ECO:0000259" key="2">
    <source>
        <dbReference type="PROSITE" id="PS50112"/>
    </source>
</evidence>
<accession>A0AAD1FDV0</accession>
<dbReference type="PROSITE" id="PS50112">
    <property type="entry name" value="PAS"/>
    <property type="match status" value="1"/>
</dbReference>
<dbReference type="EMBL" id="AP014862">
    <property type="protein sequence ID" value="BAU72476.1"/>
    <property type="molecule type" value="Genomic_DNA"/>
</dbReference>
<protein>
    <submittedName>
        <fullName evidence="3">Diguanylate cyclase (GGDEF domain) with PAS/PAC sensor</fullName>
    </submittedName>
</protein>
<name>A0AAD1FDV0_METFU</name>
<dbReference type="InterPro" id="IPR000014">
    <property type="entry name" value="PAS"/>
</dbReference>
<dbReference type="RefSeq" id="WP_004420263.1">
    <property type="nucleotide sequence ID" value="NZ_AJMR01000047.1"/>
</dbReference>
<dbReference type="SUPFAM" id="SSF55785">
    <property type="entry name" value="PYP-like sensor domain (PAS domain)"/>
    <property type="match status" value="1"/>
</dbReference>
<organism evidence="3 4">
    <name type="scientific">Metapseudomonas furukawaii</name>
    <name type="common">Pseudomonas furukawaii</name>
    <dbReference type="NCBI Taxonomy" id="1149133"/>
    <lineage>
        <taxon>Bacteria</taxon>
        <taxon>Pseudomonadati</taxon>
        <taxon>Pseudomonadota</taxon>
        <taxon>Gammaproteobacteria</taxon>
        <taxon>Pseudomonadales</taxon>
        <taxon>Pseudomonadaceae</taxon>
        <taxon>Metapseudomonas</taxon>
    </lineage>
</organism>
<dbReference type="Pfam" id="PF08448">
    <property type="entry name" value="PAS_4"/>
    <property type="match status" value="1"/>
</dbReference>